<reference evidence="1" key="1">
    <citation type="journal article" date="2020" name="Nature">
        <title>Giant virus diversity and host interactions through global metagenomics.</title>
        <authorList>
            <person name="Schulz F."/>
            <person name="Roux S."/>
            <person name="Paez-Espino D."/>
            <person name="Jungbluth S."/>
            <person name="Walsh D.A."/>
            <person name="Denef V.J."/>
            <person name="McMahon K.D."/>
            <person name="Konstantinidis K.T."/>
            <person name="Eloe-Fadrosh E.A."/>
            <person name="Kyrpides N.C."/>
            <person name="Woyke T."/>
        </authorList>
    </citation>
    <scope>NUCLEOTIDE SEQUENCE</scope>
    <source>
        <strain evidence="1">GVMAG-M-3300009159-65</strain>
    </source>
</reference>
<dbReference type="EMBL" id="MN738929">
    <property type="protein sequence ID" value="QHT31958.1"/>
    <property type="molecule type" value="Genomic_DNA"/>
</dbReference>
<evidence type="ECO:0000313" key="1">
    <source>
        <dbReference type="EMBL" id="QHT31958.1"/>
    </source>
</evidence>
<organism evidence="1">
    <name type="scientific">viral metagenome</name>
    <dbReference type="NCBI Taxonomy" id="1070528"/>
    <lineage>
        <taxon>unclassified sequences</taxon>
        <taxon>metagenomes</taxon>
        <taxon>organismal metagenomes</taxon>
    </lineage>
</organism>
<accession>A0A6C0ESI4</accession>
<protein>
    <submittedName>
        <fullName evidence="1">Uncharacterized protein</fullName>
    </submittedName>
</protein>
<name>A0A6C0ESI4_9ZZZZ</name>
<sequence length="78" mass="9350">MDCSEDSNMTRLEKIQYIQKNALIQYKKYNYEILFKYDSKTLLTMIKDKILKVNDNESMNELFKEIQIYSIVALLQNS</sequence>
<dbReference type="AlphaFoldDB" id="A0A6C0ESI4"/>
<proteinExistence type="predicted"/>